<comment type="similarity">
    <text evidence="1">Belongs to the universal ribosomal protein uL15 family.</text>
</comment>
<evidence type="ECO:0000256" key="4">
    <source>
        <dbReference type="SAM" id="MobiDB-lite"/>
    </source>
</evidence>
<dbReference type="GO" id="GO:0006412">
    <property type="term" value="P:translation"/>
    <property type="evidence" value="ECO:0007669"/>
    <property type="project" value="InterPro"/>
</dbReference>
<sequence>MSRVQSLLVRLGAACQRSCSGALASSSSAAAAASGPGCSVGSIAQASSGASFWQPWNLQHAHASWLSRTFLGDQLPRTYATTTQQQQPGDGTRPSPPNYFVGLGNLRDNPGATRQRIRVARGAAGRRNKYAGRGMKGQKSRGGPHILFDGGQLGLLKFPVMRQRPPYEVLYYQLGLSRILEFVQLGLLDPSRTITMKDLYDTGCVTSNIKYGVLLYGKARLTFPLDIQVTACDPDTRGCVESAGGRVTRVYYTMEGLGAVLHPEKYTSRRLPLPLPAAGWHPKFDKKFDAVGQIPPVVRDNVMALPPAPPTTTATAGASTAAAAAAAKA</sequence>
<protein>
    <recommendedName>
        <fullName evidence="5">Large ribosomal subunit protein uL15/eL18 domain-containing protein</fullName>
    </recommendedName>
</protein>
<feature type="region of interest" description="Disordered" evidence="4">
    <location>
        <begin position="80"/>
        <end position="99"/>
    </location>
</feature>
<feature type="domain" description="Large ribosomal subunit protein uL15/eL18" evidence="5">
    <location>
        <begin position="175"/>
        <end position="248"/>
    </location>
</feature>
<dbReference type="PANTHER" id="PTHR12934">
    <property type="entry name" value="50S RIBOSOMAL PROTEIN L15"/>
    <property type="match status" value="1"/>
</dbReference>
<evidence type="ECO:0000256" key="2">
    <source>
        <dbReference type="ARBA" id="ARBA00022980"/>
    </source>
</evidence>
<evidence type="ECO:0000259" key="5">
    <source>
        <dbReference type="Pfam" id="PF00828"/>
    </source>
</evidence>
<dbReference type="SUPFAM" id="SSF52080">
    <property type="entry name" value="Ribosomal proteins L15p and L18e"/>
    <property type="match status" value="1"/>
</dbReference>
<comment type="caution">
    <text evidence="6">The sequence shown here is derived from an EMBL/GenBank/DDBJ whole genome shotgun (WGS) entry which is preliminary data.</text>
</comment>
<dbReference type="PANTHER" id="PTHR12934:SF11">
    <property type="entry name" value="LARGE RIBOSOMAL SUBUNIT PROTEIN UL15M"/>
    <property type="match status" value="1"/>
</dbReference>
<keyword evidence="2" id="KW-0689">Ribosomal protein</keyword>
<dbReference type="EMBL" id="BRXU01000020">
    <property type="protein sequence ID" value="GLC57785.1"/>
    <property type="molecule type" value="Genomic_DNA"/>
</dbReference>
<name>A0A9W6BTU6_9CHLO</name>
<dbReference type="GO" id="GO:0005762">
    <property type="term" value="C:mitochondrial large ribosomal subunit"/>
    <property type="evidence" value="ECO:0007669"/>
    <property type="project" value="TreeGrafter"/>
</dbReference>
<gene>
    <name evidence="6" type="primary">PLEST009125</name>
    <name evidence="6" type="ORF">PLESTB_001266800</name>
</gene>
<dbReference type="AlphaFoldDB" id="A0A9W6BTU6"/>
<accession>A0A9W6BTU6</accession>
<organism evidence="6 7">
    <name type="scientific">Pleodorina starrii</name>
    <dbReference type="NCBI Taxonomy" id="330485"/>
    <lineage>
        <taxon>Eukaryota</taxon>
        <taxon>Viridiplantae</taxon>
        <taxon>Chlorophyta</taxon>
        <taxon>core chlorophytes</taxon>
        <taxon>Chlorophyceae</taxon>
        <taxon>CS clade</taxon>
        <taxon>Chlamydomonadales</taxon>
        <taxon>Volvocaceae</taxon>
        <taxon>Pleodorina</taxon>
    </lineage>
</organism>
<evidence type="ECO:0000256" key="3">
    <source>
        <dbReference type="ARBA" id="ARBA00023274"/>
    </source>
</evidence>
<dbReference type="Proteomes" id="UP001165080">
    <property type="component" value="Unassembled WGS sequence"/>
</dbReference>
<dbReference type="GO" id="GO:0003735">
    <property type="term" value="F:structural constituent of ribosome"/>
    <property type="evidence" value="ECO:0007669"/>
    <property type="project" value="InterPro"/>
</dbReference>
<dbReference type="InterPro" id="IPR005749">
    <property type="entry name" value="Ribosomal_uL15_bac-type"/>
</dbReference>
<keyword evidence="7" id="KW-1185">Reference proteome</keyword>
<evidence type="ECO:0000313" key="7">
    <source>
        <dbReference type="Proteomes" id="UP001165080"/>
    </source>
</evidence>
<evidence type="ECO:0000313" key="6">
    <source>
        <dbReference type="EMBL" id="GLC57785.1"/>
    </source>
</evidence>
<dbReference type="HAMAP" id="MF_01341">
    <property type="entry name" value="Ribosomal_uL15"/>
    <property type="match status" value="1"/>
</dbReference>
<proteinExistence type="inferred from homology"/>
<reference evidence="6 7" key="1">
    <citation type="journal article" date="2023" name="Commun. Biol.">
        <title>Reorganization of the ancestral sex-determining regions during the evolution of trioecy in Pleodorina starrii.</title>
        <authorList>
            <person name="Takahashi K."/>
            <person name="Suzuki S."/>
            <person name="Kawai-Toyooka H."/>
            <person name="Yamamoto K."/>
            <person name="Hamaji T."/>
            <person name="Ootsuki R."/>
            <person name="Yamaguchi H."/>
            <person name="Kawachi M."/>
            <person name="Higashiyama T."/>
            <person name="Nozaki H."/>
        </authorList>
    </citation>
    <scope>NUCLEOTIDE SEQUENCE [LARGE SCALE GENOMIC DNA]</scope>
    <source>
        <strain evidence="6 7">NIES-4479</strain>
    </source>
</reference>
<dbReference type="Pfam" id="PF00828">
    <property type="entry name" value="Ribosomal_L27A"/>
    <property type="match status" value="1"/>
</dbReference>
<dbReference type="InterPro" id="IPR030878">
    <property type="entry name" value="Ribosomal_uL15"/>
</dbReference>
<dbReference type="OrthoDB" id="361383at2759"/>
<evidence type="ECO:0000256" key="1">
    <source>
        <dbReference type="ARBA" id="ARBA00007320"/>
    </source>
</evidence>
<dbReference type="InterPro" id="IPR036227">
    <property type="entry name" value="Ribosomal_uL15/eL18_sf"/>
</dbReference>
<dbReference type="InterPro" id="IPR021131">
    <property type="entry name" value="Ribosomal_uL15/eL18"/>
</dbReference>
<keyword evidence="3" id="KW-0687">Ribonucleoprotein</keyword>